<evidence type="ECO:0000313" key="3">
    <source>
        <dbReference type="EMBL" id="SMO68992.1"/>
    </source>
</evidence>
<evidence type="ECO:0000256" key="2">
    <source>
        <dbReference type="SAM" id="Phobius"/>
    </source>
</evidence>
<proteinExistence type="predicted"/>
<dbReference type="OrthoDB" id="1536271at2"/>
<dbReference type="PROSITE" id="PS51257">
    <property type="entry name" value="PROKAR_LIPOPROTEIN"/>
    <property type="match status" value="1"/>
</dbReference>
<accession>A0A521DBP1</accession>
<evidence type="ECO:0000256" key="1">
    <source>
        <dbReference type="SAM" id="MobiDB-lite"/>
    </source>
</evidence>
<feature type="transmembrane region" description="Helical" evidence="2">
    <location>
        <begin position="12"/>
        <end position="32"/>
    </location>
</feature>
<reference evidence="3 4" key="1">
    <citation type="submission" date="2017-05" db="EMBL/GenBank/DDBJ databases">
        <authorList>
            <person name="Varghese N."/>
            <person name="Submissions S."/>
        </authorList>
    </citation>
    <scope>NUCLEOTIDE SEQUENCE [LARGE SCALE GENOMIC DNA]</scope>
    <source>
        <strain evidence="3 4">DSM 21194</strain>
    </source>
</reference>
<keyword evidence="2" id="KW-0812">Transmembrane</keyword>
<keyword evidence="2" id="KW-0472">Membrane</keyword>
<organism evidence="3 4">
    <name type="scientific">Fodinibius sediminis</name>
    <dbReference type="NCBI Taxonomy" id="1214077"/>
    <lineage>
        <taxon>Bacteria</taxon>
        <taxon>Pseudomonadati</taxon>
        <taxon>Balneolota</taxon>
        <taxon>Balneolia</taxon>
        <taxon>Balneolales</taxon>
        <taxon>Balneolaceae</taxon>
        <taxon>Fodinibius</taxon>
    </lineage>
</organism>
<dbReference type="EMBL" id="FXTH01000009">
    <property type="protein sequence ID" value="SMO68992.1"/>
    <property type="molecule type" value="Genomic_DNA"/>
</dbReference>
<protein>
    <submittedName>
        <fullName evidence="3">Uncharacterized protein</fullName>
    </submittedName>
</protein>
<sequence length="76" mass="8143">MNNAINRINTLLVKFFSIIFVAGLLASCASVTDSGFEYTETEEKTTVNTDVPEVNPTSTDDEMDPIITDGPGTGGR</sequence>
<keyword evidence="4" id="KW-1185">Reference proteome</keyword>
<feature type="region of interest" description="Disordered" evidence="1">
    <location>
        <begin position="39"/>
        <end position="76"/>
    </location>
</feature>
<name>A0A521DBP1_9BACT</name>
<dbReference type="Proteomes" id="UP000317593">
    <property type="component" value="Unassembled WGS sequence"/>
</dbReference>
<evidence type="ECO:0000313" key="4">
    <source>
        <dbReference type="Proteomes" id="UP000317593"/>
    </source>
</evidence>
<gene>
    <name evidence="3" type="ORF">SAMN06265218_109130</name>
</gene>
<keyword evidence="2" id="KW-1133">Transmembrane helix</keyword>
<dbReference type="AlphaFoldDB" id="A0A521DBP1"/>
<dbReference type="RefSeq" id="WP_142714715.1">
    <property type="nucleotide sequence ID" value="NZ_FXTH01000009.1"/>
</dbReference>